<dbReference type="SUPFAM" id="SSF51126">
    <property type="entry name" value="Pectin lyase-like"/>
    <property type="match status" value="1"/>
</dbReference>
<dbReference type="Gene3D" id="2.160.20.10">
    <property type="entry name" value="Single-stranded right-handed beta-helix, Pectin lyase-like"/>
    <property type="match status" value="1"/>
</dbReference>
<comment type="similarity">
    <text evidence="2 9">Belongs to the glycosyl hydrolase 28 family.</text>
</comment>
<keyword evidence="6 9" id="KW-0326">Glycosidase</keyword>
<sequence>MGRSNNFNIFVFFFVLSSVYISSIKALTKVIDIRSHGAVASPTKDCAPAMLNAFKEACALTSPSIILIPIGEFYVKQVMFQGPCKAPIGINLQGTIIAPADPSQIDAKNDWFTVRYLDNLSIFGGGSMDGQGKRSWDLKAQKQDIKLSALFSMYFVTNGDIRDIKFEQAKNTHVHLYGCKRITMTRVTVDSPDESPNTDGIKMGLTSDITIQDSTLKSGDDCVAIVRGTQRLKVTRTTCGPGHGISVGSMGMVENEEEISDIRVTNCTLTGTDNGVRLKSWKDCPKAVATNIHFEDIIMKNVSNPIIIDQEYCPAGGCEAKAPSRVKISKVAFKNIKGTSRTKVAVKLICSKREPCRDVEIGNIHLTYNGPDGEAISTCSNITPQFTGQQIPPICASSGGKGQR</sequence>
<evidence type="ECO:0000256" key="2">
    <source>
        <dbReference type="ARBA" id="ARBA00008834"/>
    </source>
</evidence>
<dbReference type="InterPro" id="IPR012334">
    <property type="entry name" value="Pectin_lyas_fold"/>
</dbReference>
<keyword evidence="10" id="KW-0732">Signal</keyword>
<feature type="chain" id="PRO_5043360251" description="Polygalacturonase" evidence="10">
    <location>
        <begin position="27"/>
        <end position="404"/>
    </location>
</feature>
<evidence type="ECO:0000313" key="12">
    <source>
        <dbReference type="Proteomes" id="UP001454036"/>
    </source>
</evidence>
<accession>A0AAV3NPI2</accession>
<dbReference type="AlphaFoldDB" id="A0AAV3NPI2"/>
<dbReference type="Pfam" id="PF00295">
    <property type="entry name" value="Glyco_hydro_28"/>
    <property type="match status" value="1"/>
</dbReference>
<evidence type="ECO:0000256" key="6">
    <source>
        <dbReference type="ARBA" id="ARBA00023295"/>
    </source>
</evidence>
<comment type="subcellular location">
    <subcellularLocation>
        <location evidence="1">Secreted</location>
        <location evidence="1">Cell wall</location>
    </subcellularLocation>
</comment>
<dbReference type="InterPro" id="IPR000743">
    <property type="entry name" value="Glyco_hydro_28"/>
</dbReference>
<dbReference type="GO" id="GO:0071555">
    <property type="term" value="P:cell wall organization"/>
    <property type="evidence" value="ECO:0007669"/>
    <property type="project" value="UniProtKB-KW"/>
</dbReference>
<evidence type="ECO:0008006" key="13">
    <source>
        <dbReference type="Google" id="ProtNLM"/>
    </source>
</evidence>
<evidence type="ECO:0000256" key="10">
    <source>
        <dbReference type="SAM" id="SignalP"/>
    </source>
</evidence>
<organism evidence="11 12">
    <name type="scientific">Lithospermum erythrorhizon</name>
    <name type="common">Purple gromwell</name>
    <name type="synonym">Lithospermum officinale var. erythrorhizon</name>
    <dbReference type="NCBI Taxonomy" id="34254"/>
    <lineage>
        <taxon>Eukaryota</taxon>
        <taxon>Viridiplantae</taxon>
        <taxon>Streptophyta</taxon>
        <taxon>Embryophyta</taxon>
        <taxon>Tracheophyta</taxon>
        <taxon>Spermatophyta</taxon>
        <taxon>Magnoliopsida</taxon>
        <taxon>eudicotyledons</taxon>
        <taxon>Gunneridae</taxon>
        <taxon>Pentapetalae</taxon>
        <taxon>asterids</taxon>
        <taxon>lamiids</taxon>
        <taxon>Boraginales</taxon>
        <taxon>Boraginaceae</taxon>
        <taxon>Boraginoideae</taxon>
        <taxon>Lithospermeae</taxon>
        <taxon>Lithospermum</taxon>
    </lineage>
</organism>
<reference evidence="11 12" key="1">
    <citation type="submission" date="2024-01" db="EMBL/GenBank/DDBJ databases">
        <title>The complete chloroplast genome sequence of Lithospermum erythrorhizon: insights into the phylogenetic relationship among Boraginaceae species and the maternal lineages of purple gromwells.</title>
        <authorList>
            <person name="Okada T."/>
            <person name="Watanabe K."/>
        </authorList>
    </citation>
    <scope>NUCLEOTIDE SEQUENCE [LARGE SCALE GENOMIC DNA]</scope>
</reference>
<comment type="caution">
    <text evidence="11">The sequence shown here is derived from an EMBL/GenBank/DDBJ whole genome shotgun (WGS) entry which is preliminary data.</text>
</comment>
<evidence type="ECO:0000256" key="9">
    <source>
        <dbReference type="RuleBase" id="RU361169"/>
    </source>
</evidence>
<keyword evidence="12" id="KW-1185">Reference proteome</keyword>
<dbReference type="PANTHER" id="PTHR31375">
    <property type="match status" value="1"/>
</dbReference>
<evidence type="ECO:0000256" key="4">
    <source>
        <dbReference type="ARBA" id="ARBA00022525"/>
    </source>
</evidence>
<dbReference type="FunFam" id="2.160.20.10:FF:000004">
    <property type="entry name" value="Pectin lyase-like superfamily protein"/>
    <property type="match status" value="1"/>
</dbReference>
<dbReference type="PROSITE" id="PS00502">
    <property type="entry name" value="POLYGALACTURONASE"/>
    <property type="match status" value="1"/>
</dbReference>
<feature type="signal peptide" evidence="10">
    <location>
        <begin position="1"/>
        <end position="26"/>
    </location>
</feature>
<evidence type="ECO:0000256" key="7">
    <source>
        <dbReference type="ARBA" id="ARBA00023316"/>
    </source>
</evidence>
<evidence type="ECO:0000256" key="3">
    <source>
        <dbReference type="ARBA" id="ARBA00022512"/>
    </source>
</evidence>
<dbReference type="InterPro" id="IPR006626">
    <property type="entry name" value="PbH1"/>
</dbReference>
<evidence type="ECO:0000256" key="5">
    <source>
        <dbReference type="ARBA" id="ARBA00022801"/>
    </source>
</evidence>
<keyword evidence="3" id="KW-0134">Cell wall</keyword>
<keyword evidence="4" id="KW-0964">Secreted</keyword>
<evidence type="ECO:0000313" key="11">
    <source>
        <dbReference type="EMBL" id="GAA0141250.1"/>
    </source>
</evidence>
<dbReference type="GO" id="GO:0005975">
    <property type="term" value="P:carbohydrate metabolic process"/>
    <property type="evidence" value="ECO:0007669"/>
    <property type="project" value="InterPro"/>
</dbReference>
<feature type="active site" evidence="8">
    <location>
        <position position="243"/>
    </location>
</feature>
<dbReference type="InterPro" id="IPR011050">
    <property type="entry name" value="Pectin_lyase_fold/virulence"/>
</dbReference>
<gene>
    <name evidence="11" type="ORF">LIER_02437</name>
</gene>
<dbReference type="Proteomes" id="UP001454036">
    <property type="component" value="Unassembled WGS sequence"/>
</dbReference>
<evidence type="ECO:0000256" key="8">
    <source>
        <dbReference type="PROSITE-ProRule" id="PRU10052"/>
    </source>
</evidence>
<dbReference type="SMART" id="SM00710">
    <property type="entry name" value="PbH1"/>
    <property type="match status" value="4"/>
</dbReference>
<keyword evidence="5 9" id="KW-0378">Hydrolase</keyword>
<protein>
    <recommendedName>
        <fullName evidence="13">Polygalacturonase</fullName>
    </recommendedName>
</protein>
<keyword evidence="7" id="KW-0961">Cell wall biogenesis/degradation</keyword>
<evidence type="ECO:0000256" key="1">
    <source>
        <dbReference type="ARBA" id="ARBA00004191"/>
    </source>
</evidence>
<name>A0AAV3NPI2_LITER</name>
<dbReference type="GO" id="GO:0004650">
    <property type="term" value="F:polygalacturonase activity"/>
    <property type="evidence" value="ECO:0007669"/>
    <property type="project" value="InterPro"/>
</dbReference>
<dbReference type="EMBL" id="BAABME010000261">
    <property type="protein sequence ID" value="GAA0141250.1"/>
    <property type="molecule type" value="Genomic_DNA"/>
</dbReference>
<proteinExistence type="inferred from homology"/>